<gene>
    <name evidence="2" type="ORF">MUK42_03384</name>
</gene>
<dbReference type="GO" id="GO:0004722">
    <property type="term" value="F:protein serine/threonine phosphatase activity"/>
    <property type="evidence" value="ECO:0007669"/>
    <property type="project" value="UniProtKB-EC"/>
</dbReference>
<dbReference type="InterPro" id="IPR036457">
    <property type="entry name" value="PPM-type-like_dom_sf"/>
</dbReference>
<evidence type="ECO:0000313" key="3">
    <source>
        <dbReference type="Proteomes" id="UP001055439"/>
    </source>
</evidence>
<dbReference type="Gene3D" id="3.60.40.10">
    <property type="entry name" value="PPM-type phosphatase domain"/>
    <property type="match status" value="1"/>
</dbReference>
<sequence length="81" mass="9330">MTYSSTTDAIDHKPVLKVISRTLRKMKVTYLHMANMMVFANPKPPLMGSCILVMLMRGKDVYMMKVNNNRKVLARRVKSDL</sequence>
<dbReference type="EMBL" id="CP097510">
    <property type="protein sequence ID" value="URE34692.1"/>
    <property type="molecule type" value="Genomic_DNA"/>
</dbReference>
<name>A0A9E7HRJ0_9LILI</name>
<protein>
    <recommendedName>
        <fullName evidence="1">protein-serine/threonine phosphatase</fullName>
        <ecNumber evidence="1">3.1.3.16</ecNumber>
    </recommendedName>
</protein>
<evidence type="ECO:0000313" key="2">
    <source>
        <dbReference type="EMBL" id="URE34692.1"/>
    </source>
</evidence>
<dbReference type="OrthoDB" id="1741572at2759"/>
<dbReference type="Proteomes" id="UP001055439">
    <property type="component" value="Chromosome 8"/>
</dbReference>
<dbReference type="EC" id="3.1.3.16" evidence="1"/>
<proteinExistence type="predicted"/>
<organism evidence="2 3">
    <name type="scientific">Musa troglodytarum</name>
    <name type="common">fe'i banana</name>
    <dbReference type="NCBI Taxonomy" id="320322"/>
    <lineage>
        <taxon>Eukaryota</taxon>
        <taxon>Viridiplantae</taxon>
        <taxon>Streptophyta</taxon>
        <taxon>Embryophyta</taxon>
        <taxon>Tracheophyta</taxon>
        <taxon>Spermatophyta</taxon>
        <taxon>Magnoliopsida</taxon>
        <taxon>Liliopsida</taxon>
        <taxon>Zingiberales</taxon>
        <taxon>Musaceae</taxon>
        <taxon>Musa</taxon>
    </lineage>
</organism>
<accession>A0A9E7HRJ0</accession>
<evidence type="ECO:0000256" key="1">
    <source>
        <dbReference type="ARBA" id="ARBA00013081"/>
    </source>
</evidence>
<dbReference type="AlphaFoldDB" id="A0A9E7HRJ0"/>
<keyword evidence="3" id="KW-1185">Reference proteome</keyword>
<reference evidence="2" key="1">
    <citation type="submission" date="2022-05" db="EMBL/GenBank/DDBJ databases">
        <title>The Musa troglodytarum L. genome provides insights into the mechanism of non-climacteric behaviour and enrichment of carotenoids.</title>
        <authorList>
            <person name="Wang J."/>
        </authorList>
    </citation>
    <scope>NUCLEOTIDE SEQUENCE</scope>
    <source>
        <tissue evidence="2">Leaf</tissue>
    </source>
</reference>